<dbReference type="Proteomes" id="UP000684084">
    <property type="component" value="Unassembled WGS sequence"/>
</dbReference>
<reference evidence="3" key="1">
    <citation type="submission" date="2020-05" db="EMBL/GenBank/DDBJ databases">
        <authorList>
            <person name="Rincon C."/>
            <person name="Sanders R I."/>
            <person name="Robbins C."/>
            <person name="Chaturvedi A."/>
        </authorList>
    </citation>
    <scope>NUCLEOTIDE SEQUENCE</scope>
    <source>
        <strain evidence="3">CHB12</strain>
    </source>
</reference>
<keyword evidence="1" id="KW-0863">Zinc-finger</keyword>
<accession>A0A915YN21</accession>
<dbReference type="VEuPathDB" id="FungiDB:RhiirFUN_015249"/>
<name>A0A915YN21_9GLOM</name>
<sequence>MLGKQRSQMNQSVCYDISQITDWHHLMEIETDNEEISIGIREQEQDTRQILLRSLVSTILIEAILEIQSEDNIPFKNPITFQHFFSIRIDSHDSQPSQPAVNSPKAIYAELARLSKKAIDCALKSDKQQELLNIFKAFIYDVMSRLELENFTDVINPVVIKHKGWPPKRLISSIEKVLNRENWVLKDVSNSNVIEDNNTSNIIEGFTNDTKGQKCSKCKQYGHYAKTCQNVI</sequence>
<proteinExistence type="predicted"/>
<comment type="caution">
    <text evidence="3">The sequence shown here is derived from an EMBL/GenBank/DDBJ whole genome shotgun (WGS) entry which is preliminary data.</text>
</comment>
<evidence type="ECO:0000256" key="1">
    <source>
        <dbReference type="PROSITE-ProRule" id="PRU00047"/>
    </source>
</evidence>
<dbReference type="EMBL" id="CAGKOT010000001">
    <property type="protein sequence ID" value="CAB5293707.1"/>
    <property type="molecule type" value="Genomic_DNA"/>
</dbReference>
<dbReference type="GO" id="GO:0008270">
    <property type="term" value="F:zinc ion binding"/>
    <property type="evidence" value="ECO:0007669"/>
    <property type="project" value="UniProtKB-KW"/>
</dbReference>
<keyword evidence="1" id="KW-0862">Zinc</keyword>
<protein>
    <recommendedName>
        <fullName evidence="2">CCHC-type domain-containing protein</fullName>
    </recommendedName>
</protein>
<organism evidence="3 4">
    <name type="scientific">Rhizophagus irregularis</name>
    <dbReference type="NCBI Taxonomy" id="588596"/>
    <lineage>
        <taxon>Eukaryota</taxon>
        <taxon>Fungi</taxon>
        <taxon>Fungi incertae sedis</taxon>
        <taxon>Mucoromycota</taxon>
        <taxon>Glomeromycotina</taxon>
        <taxon>Glomeromycetes</taxon>
        <taxon>Glomerales</taxon>
        <taxon>Glomeraceae</taxon>
        <taxon>Rhizophagus</taxon>
    </lineage>
</organism>
<dbReference type="InterPro" id="IPR001878">
    <property type="entry name" value="Znf_CCHC"/>
</dbReference>
<evidence type="ECO:0000313" key="3">
    <source>
        <dbReference type="EMBL" id="CAB5293707.1"/>
    </source>
</evidence>
<keyword evidence="1" id="KW-0479">Metal-binding</keyword>
<dbReference type="OrthoDB" id="2361389at2759"/>
<dbReference type="GO" id="GO:0003676">
    <property type="term" value="F:nucleic acid binding"/>
    <property type="evidence" value="ECO:0007669"/>
    <property type="project" value="InterPro"/>
</dbReference>
<evidence type="ECO:0000313" key="4">
    <source>
        <dbReference type="Proteomes" id="UP000684084"/>
    </source>
</evidence>
<gene>
    <name evidence="3" type="ORF">CHRIB12_LOCUS288</name>
</gene>
<dbReference type="PROSITE" id="PS50158">
    <property type="entry name" value="ZF_CCHC"/>
    <property type="match status" value="1"/>
</dbReference>
<dbReference type="AlphaFoldDB" id="A0A915YN21"/>
<evidence type="ECO:0000259" key="2">
    <source>
        <dbReference type="PROSITE" id="PS50158"/>
    </source>
</evidence>
<feature type="domain" description="CCHC-type" evidence="2">
    <location>
        <begin position="214"/>
        <end position="230"/>
    </location>
</feature>